<sequence length="161" mass="17362">MKIQAGDSVSHTFTYADSTFTGLWVAVGPQQITKTADNGGAFAWSGAETAGWSPGLYRVHVFATSGADRYPVETFDLTVAPDPMLQTTATDPRTQAEKDLAAVRAVLSGQAADGVAEYEIAGRSLKKIPIADLLLLEKRLAAEVRQKKGRQIVQTVKVNYY</sequence>
<accession>A0A286GPM6</accession>
<evidence type="ECO:0000313" key="1">
    <source>
        <dbReference type="EMBL" id="SOD97029.1"/>
    </source>
</evidence>
<proteinExistence type="predicted"/>
<organism evidence="1 2">
    <name type="scientific">Caenispirillum bisanense</name>
    <dbReference type="NCBI Taxonomy" id="414052"/>
    <lineage>
        <taxon>Bacteria</taxon>
        <taxon>Pseudomonadati</taxon>
        <taxon>Pseudomonadota</taxon>
        <taxon>Alphaproteobacteria</taxon>
        <taxon>Rhodospirillales</taxon>
        <taxon>Novispirillaceae</taxon>
        <taxon>Caenispirillum</taxon>
    </lineage>
</organism>
<dbReference type="Proteomes" id="UP000219621">
    <property type="component" value="Unassembled WGS sequence"/>
</dbReference>
<dbReference type="RefSeq" id="WP_141415155.1">
    <property type="nucleotide sequence ID" value="NZ_OCNJ01000006.1"/>
</dbReference>
<gene>
    <name evidence="1" type="ORF">SAMN05421508_106215</name>
</gene>
<keyword evidence="2" id="KW-1185">Reference proteome</keyword>
<dbReference type="AlphaFoldDB" id="A0A286GPM6"/>
<reference evidence="1 2" key="1">
    <citation type="submission" date="2017-09" db="EMBL/GenBank/DDBJ databases">
        <authorList>
            <person name="Ehlers B."/>
            <person name="Leendertz F.H."/>
        </authorList>
    </citation>
    <scope>NUCLEOTIDE SEQUENCE [LARGE SCALE GENOMIC DNA]</scope>
    <source>
        <strain evidence="1 2">USBA 140</strain>
    </source>
</reference>
<protein>
    <submittedName>
        <fullName evidence="1">Uncharacterized protein</fullName>
    </submittedName>
</protein>
<dbReference type="OrthoDB" id="7775497at2"/>
<evidence type="ECO:0000313" key="2">
    <source>
        <dbReference type="Proteomes" id="UP000219621"/>
    </source>
</evidence>
<name>A0A286GPM6_9PROT</name>
<dbReference type="EMBL" id="OCNJ01000006">
    <property type="protein sequence ID" value="SOD97029.1"/>
    <property type="molecule type" value="Genomic_DNA"/>
</dbReference>